<reference evidence="9" key="1">
    <citation type="submission" date="2016-10" db="EMBL/GenBank/DDBJ databases">
        <authorList>
            <person name="Varghese N."/>
            <person name="Submissions S."/>
        </authorList>
    </citation>
    <scope>NUCLEOTIDE SEQUENCE [LARGE SCALE GENOMIC DNA]</scope>
    <source>
        <strain evidence="9">DSM 22329</strain>
    </source>
</reference>
<dbReference type="InterPro" id="IPR032689">
    <property type="entry name" value="TraG-D_C"/>
</dbReference>
<evidence type="ECO:0000256" key="5">
    <source>
        <dbReference type="ARBA" id="ARBA00023136"/>
    </source>
</evidence>
<evidence type="ECO:0000256" key="6">
    <source>
        <dbReference type="SAM" id="MobiDB-lite"/>
    </source>
</evidence>
<dbReference type="EMBL" id="LT629711">
    <property type="protein sequence ID" value="SDP18979.1"/>
    <property type="molecule type" value="Genomic_DNA"/>
</dbReference>
<keyword evidence="4" id="KW-1133">Transmembrane helix</keyword>
<evidence type="ECO:0000313" key="8">
    <source>
        <dbReference type="EMBL" id="SDP18979.1"/>
    </source>
</evidence>
<dbReference type="GO" id="GO:0005886">
    <property type="term" value="C:plasma membrane"/>
    <property type="evidence" value="ECO:0007669"/>
    <property type="project" value="UniProtKB-SubCell"/>
</dbReference>
<sequence>MLWGTLWAGAASSTALSGHGWLKPRVAPPFLALTQPSDPAHGWDSPVGPSWLYWAMTALELAMTVAGALLLRHHTKAGPEAVGSGMQGTARPGEIARSAGARRLSRRAEVLRPGLVSPSVNDLGHELGRAGSRICYASIEDSVVLLGPPRSGKGLHLVIPMILDSPGAVITTSTRPDNLTATLRARHRKGPVALFDPQGLARGIPSATRWSPIRGCEDPHIAMVRAKALTSGTAAGTTDSNFWQASAEQAVRCLLHAAALAGCSPTDLYRWSLSAVHAREAAMTLATHPHAATGWHEALESITNSDPRQRDSVWSMVTIAFSAMADPRVLDALSPAPHEHFDPERFLRQQGTVYLLGTSTGTTATAGIVGAFVEDVAEAARRLAARSPGSRLDPPLALILDEAANYPLPSLPSLMSEGGGTSISTIIALQSLSQARAVWGEHAANAIWDAAIVKVVLGGGSNARDLEDLSTLIGQRPESQTSTSTGPDGRRSTSTSSHQVPILEPGRLRTLQFGTAVLLLRSARPVVLTLRPWIKRKDAKTLQAHRLELEEAMHRAHATAP</sequence>
<evidence type="ECO:0000256" key="1">
    <source>
        <dbReference type="ARBA" id="ARBA00004651"/>
    </source>
</evidence>
<dbReference type="InterPro" id="IPR027417">
    <property type="entry name" value="P-loop_NTPase"/>
</dbReference>
<keyword evidence="9" id="KW-1185">Reference proteome</keyword>
<dbReference type="SUPFAM" id="SSF52540">
    <property type="entry name" value="P-loop containing nucleoside triphosphate hydrolases"/>
    <property type="match status" value="1"/>
</dbReference>
<evidence type="ECO:0000259" key="7">
    <source>
        <dbReference type="Pfam" id="PF12696"/>
    </source>
</evidence>
<evidence type="ECO:0000256" key="2">
    <source>
        <dbReference type="ARBA" id="ARBA00022475"/>
    </source>
</evidence>
<feature type="domain" description="TraD/TraG TraM recognition site" evidence="7">
    <location>
        <begin position="395"/>
        <end position="512"/>
    </location>
</feature>
<accession>A0A1H0QQG8</accession>
<dbReference type="Gene3D" id="3.40.50.300">
    <property type="entry name" value="P-loop containing nucleotide triphosphate hydrolases"/>
    <property type="match status" value="1"/>
</dbReference>
<dbReference type="Proteomes" id="UP000199077">
    <property type="component" value="Chromosome I"/>
</dbReference>
<proteinExistence type="predicted"/>
<keyword evidence="2" id="KW-1003">Cell membrane</keyword>
<feature type="compositionally biased region" description="Polar residues" evidence="6">
    <location>
        <begin position="477"/>
        <end position="499"/>
    </location>
</feature>
<keyword evidence="3" id="KW-0812">Transmembrane</keyword>
<dbReference type="STRING" id="443156.SAMN04489867_1678"/>
<keyword evidence="5" id="KW-0472">Membrane</keyword>
<feature type="region of interest" description="Disordered" evidence="6">
    <location>
        <begin position="470"/>
        <end position="501"/>
    </location>
</feature>
<dbReference type="InterPro" id="IPR051539">
    <property type="entry name" value="T4SS-coupling_protein"/>
</dbReference>
<dbReference type="PANTHER" id="PTHR37937:SF1">
    <property type="entry name" value="CONJUGATIVE TRANSFER: DNA TRANSPORT"/>
    <property type="match status" value="1"/>
</dbReference>
<dbReference type="PANTHER" id="PTHR37937">
    <property type="entry name" value="CONJUGATIVE TRANSFER: DNA TRANSPORT"/>
    <property type="match status" value="1"/>
</dbReference>
<evidence type="ECO:0000313" key="9">
    <source>
        <dbReference type="Proteomes" id="UP000199077"/>
    </source>
</evidence>
<dbReference type="Pfam" id="PF12696">
    <property type="entry name" value="TraG-D_C"/>
    <property type="match status" value="1"/>
</dbReference>
<evidence type="ECO:0000256" key="4">
    <source>
        <dbReference type="ARBA" id="ARBA00022989"/>
    </source>
</evidence>
<dbReference type="CDD" id="cd01127">
    <property type="entry name" value="TrwB_TraG_TraD_VirD4"/>
    <property type="match status" value="1"/>
</dbReference>
<comment type="subcellular location">
    <subcellularLocation>
        <location evidence="1">Cell membrane</location>
        <topology evidence="1">Multi-pass membrane protein</topology>
    </subcellularLocation>
</comment>
<protein>
    <submittedName>
        <fullName evidence="8">TraM recognition site of TraD and TraG</fullName>
    </submittedName>
</protein>
<evidence type="ECO:0000256" key="3">
    <source>
        <dbReference type="ARBA" id="ARBA00022692"/>
    </source>
</evidence>
<organism evidence="8 9">
    <name type="scientific">Pedococcus dokdonensis</name>
    <dbReference type="NCBI Taxonomy" id="443156"/>
    <lineage>
        <taxon>Bacteria</taxon>
        <taxon>Bacillati</taxon>
        <taxon>Actinomycetota</taxon>
        <taxon>Actinomycetes</taxon>
        <taxon>Micrococcales</taxon>
        <taxon>Intrasporangiaceae</taxon>
        <taxon>Pedococcus</taxon>
    </lineage>
</organism>
<name>A0A1H0QQG8_9MICO</name>
<dbReference type="AlphaFoldDB" id="A0A1H0QQG8"/>
<gene>
    <name evidence="8" type="ORF">SAMN04489867_1678</name>
</gene>